<evidence type="ECO:0000313" key="2">
    <source>
        <dbReference type="EMBL" id="EGT48709.1"/>
    </source>
</evidence>
<dbReference type="InParanoid" id="G0P9R9"/>
<accession>G0P9R9</accession>
<dbReference type="OrthoDB" id="5829808at2759"/>
<gene>
    <name evidence="2" type="ORF">CAEBREN_31299</name>
</gene>
<dbReference type="HOGENOM" id="CLU_2529460_0_0_1"/>
<evidence type="ECO:0000313" key="3">
    <source>
        <dbReference type="Proteomes" id="UP000008068"/>
    </source>
</evidence>
<feature type="chain" id="PRO_5003407051" evidence="1">
    <location>
        <begin position="22"/>
        <end position="84"/>
    </location>
</feature>
<name>G0P9R9_CAEBE</name>
<protein>
    <submittedName>
        <fullName evidence="2">Uncharacterized protein</fullName>
    </submittedName>
</protein>
<dbReference type="Proteomes" id="UP000008068">
    <property type="component" value="Unassembled WGS sequence"/>
</dbReference>
<dbReference type="EMBL" id="GL380157">
    <property type="protein sequence ID" value="EGT48709.1"/>
    <property type="molecule type" value="Genomic_DNA"/>
</dbReference>
<keyword evidence="3" id="KW-1185">Reference proteome</keyword>
<organism evidence="3">
    <name type="scientific">Caenorhabditis brenneri</name>
    <name type="common">Nematode worm</name>
    <dbReference type="NCBI Taxonomy" id="135651"/>
    <lineage>
        <taxon>Eukaryota</taxon>
        <taxon>Metazoa</taxon>
        <taxon>Ecdysozoa</taxon>
        <taxon>Nematoda</taxon>
        <taxon>Chromadorea</taxon>
        <taxon>Rhabditida</taxon>
        <taxon>Rhabditina</taxon>
        <taxon>Rhabditomorpha</taxon>
        <taxon>Rhabditoidea</taxon>
        <taxon>Rhabditidae</taxon>
        <taxon>Peloderinae</taxon>
        <taxon>Caenorhabditis</taxon>
    </lineage>
</organism>
<reference evidence="3" key="1">
    <citation type="submission" date="2011-07" db="EMBL/GenBank/DDBJ databases">
        <authorList>
            <consortium name="Caenorhabditis brenneri Sequencing and Analysis Consortium"/>
            <person name="Wilson R.K."/>
        </authorList>
    </citation>
    <scope>NUCLEOTIDE SEQUENCE [LARGE SCALE GENOMIC DNA]</scope>
    <source>
        <strain evidence="3">PB2801</strain>
    </source>
</reference>
<evidence type="ECO:0000256" key="1">
    <source>
        <dbReference type="SAM" id="SignalP"/>
    </source>
</evidence>
<keyword evidence="1" id="KW-0732">Signal</keyword>
<dbReference type="AlphaFoldDB" id="G0P9R9"/>
<dbReference type="eggNOG" id="ENOG502TGSD">
    <property type="taxonomic scope" value="Eukaryota"/>
</dbReference>
<feature type="signal peptide" evidence="1">
    <location>
        <begin position="1"/>
        <end position="21"/>
    </location>
</feature>
<sequence>MLRTSPFIFLLSTLIIPLVRAKAPYLRDRPRGLGLLQLPTGMSDERSGPILPGLYIAGNKVNEKPQTVPDVHLPGQPAVFSGRY</sequence>
<proteinExistence type="predicted"/>